<dbReference type="EMBL" id="CM002924">
    <property type="protein sequence ID" value="KGN57339.1"/>
    <property type="molecule type" value="Genomic_DNA"/>
</dbReference>
<organism evidence="1 2">
    <name type="scientific">Cucumis sativus</name>
    <name type="common">Cucumber</name>
    <dbReference type="NCBI Taxonomy" id="3659"/>
    <lineage>
        <taxon>Eukaryota</taxon>
        <taxon>Viridiplantae</taxon>
        <taxon>Streptophyta</taxon>
        <taxon>Embryophyta</taxon>
        <taxon>Tracheophyta</taxon>
        <taxon>Spermatophyta</taxon>
        <taxon>Magnoliopsida</taxon>
        <taxon>eudicotyledons</taxon>
        <taxon>Gunneridae</taxon>
        <taxon>Pentapetalae</taxon>
        <taxon>rosids</taxon>
        <taxon>fabids</taxon>
        <taxon>Cucurbitales</taxon>
        <taxon>Cucurbitaceae</taxon>
        <taxon>Benincaseae</taxon>
        <taxon>Cucumis</taxon>
    </lineage>
</organism>
<dbReference type="AlphaFoldDB" id="A0A0A0L8K8"/>
<dbReference type="InterPro" id="IPR046345">
    <property type="entry name" value="TraB_PrgY-like"/>
</dbReference>
<evidence type="ECO:0008006" key="3">
    <source>
        <dbReference type="Google" id="ProtNLM"/>
    </source>
</evidence>
<accession>A0A0A0L8K8</accession>
<proteinExistence type="predicted"/>
<protein>
    <recommendedName>
        <fullName evidence="3">TraB domain-containing protein</fullName>
    </recommendedName>
</protein>
<gene>
    <name evidence="1" type="ORF">Csa_3G180270</name>
</gene>
<evidence type="ECO:0000313" key="1">
    <source>
        <dbReference type="EMBL" id="KGN57339.1"/>
    </source>
</evidence>
<dbReference type="PANTHER" id="PTHR21530">
    <property type="entry name" value="PHEROMONE SHUTDOWN PROTEIN"/>
    <property type="match status" value="1"/>
</dbReference>
<dbReference type="Proteomes" id="UP000029981">
    <property type="component" value="Chromosome 3"/>
</dbReference>
<evidence type="ECO:0000313" key="2">
    <source>
        <dbReference type="Proteomes" id="UP000029981"/>
    </source>
</evidence>
<dbReference type="InterPro" id="IPR002816">
    <property type="entry name" value="TraB/PrgY/GumN_fam"/>
</dbReference>
<reference evidence="1 2" key="2">
    <citation type="journal article" date="2009" name="PLoS ONE">
        <title>An integrated genetic and cytogenetic map of the cucumber genome.</title>
        <authorList>
            <person name="Ren Y."/>
            <person name="Zhang Z."/>
            <person name="Liu J."/>
            <person name="Staub J.E."/>
            <person name="Han Y."/>
            <person name="Cheng Z."/>
            <person name="Li X."/>
            <person name="Lu J."/>
            <person name="Miao H."/>
            <person name="Kang H."/>
            <person name="Xie B."/>
            <person name="Gu X."/>
            <person name="Wang X."/>
            <person name="Du Y."/>
            <person name="Jin W."/>
            <person name="Huang S."/>
        </authorList>
    </citation>
    <scope>NUCLEOTIDE SEQUENCE [LARGE SCALE GENOMIC DNA]</scope>
    <source>
        <strain evidence="2">cv. 9930</strain>
    </source>
</reference>
<reference evidence="1 2" key="3">
    <citation type="journal article" date="2010" name="BMC Genomics">
        <title>Transcriptome sequencing and comparative analysis of cucumber flowers with different sex types.</title>
        <authorList>
            <person name="Guo S."/>
            <person name="Zheng Y."/>
            <person name="Joung J.G."/>
            <person name="Liu S."/>
            <person name="Zhang Z."/>
            <person name="Crasta O.R."/>
            <person name="Sobral B.W."/>
            <person name="Xu Y."/>
            <person name="Huang S."/>
            <person name="Fei Z."/>
        </authorList>
    </citation>
    <scope>NUCLEOTIDE SEQUENCE [LARGE SCALE GENOMIC DNA]</scope>
    <source>
        <strain evidence="2">cv. 9930</strain>
    </source>
</reference>
<dbReference type="Pfam" id="PF01963">
    <property type="entry name" value="TraB_PrgY_gumN"/>
    <property type="match status" value="1"/>
</dbReference>
<dbReference type="OMA" id="WRTQFVE"/>
<sequence>MEALKSTAIPIFKSSPLSFPTKSLKPINVSINPPPSDFDFRLEISRDSRATIAETHPELLDLADDGILVLVDKTKFGPVPAWRAEFVEPQAIWLVGTSHISPKSVKDVERVVRAVKPDNVVVELCRSRQV</sequence>
<keyword evidence="2" id="KW-1185">Reference proteome</keyword>
<dbReference type="Gramene" id="KGN57339">
    <property type="protein sequence ID" value="KGN57339"/>
    <property type="gene ID" value="Csa_3G180270"/>
</dbReference>
<name>A0A0A0L8K8_CUCSA</name>
<reference evidence="1 2" key="1">
    <citation type="journal article" date="2009" name="Nat. Genet.">
        <title>The genome of the cucumber, Cucumis sativus L.</title>
        <authorList>
            <person name="Huang S."/>
            <person name="Li R."/>
            <person name="Zhang Z."/>
            <person name="Li L."/>
            <person name="Gu X."/>
            <person name="Fan W."/>
            <person name="Lucas W.J."/>
            <person name="Wang X."/>
            <person name="Xie B."/>
            <person name="Ni P."/>
            <person name="Ren Y."/>
            <person name="Zhu H."/>
            <person name="Li J."/>
            <person name="Lin K."/>
            <person name="Jin W."/>
            <person name="Fei Z."/>
            <person name="Li G."/>
            <person name="Staub J."/>
            <person name="Kilian A."/>
            <person name="van der Vossen E.A."/>
            <person name="Wu Y."/>
            <person name="Guo J."/>
            <person name="He J."/>
            <person name="Jia Z."/>
            <person name="Ren Y."/>
            <person name="Tian G."/>
            <person name="Lu Y."/>
            <person name="Ruan J."/>
            <person name="Qian W."/>
            <person name="Wang M."/>
            <person name="Huang Q."/>
            <person name="Li B."/>
            <person name="Xuan Z."/>
            <person name="Cao J."/>
            <person name="Asan"/>
            <person name="Wu Z."/>
            <person name="Zhang J."/>
            <person name="Cai Q."/>
            <person name="Bai Y."/>
            <person name="Zhao B."/>
            <person name="Han Y."/>
            <person name="Li Y."/>
            <person name="Li X."/>
            <person name="Wang S."/>
            <person name="Shi Q."/>
            <person name="Liu S."/>
            <person name="Cho W.K."/>
            <person name="Kim J.Y."/>
            <person name="Xu Y."/>
            <person name="Heller-Uszynska K."/>
            <person name="Miao H."/>
            <person name="Cheng Z."/>
            <person name="Zhang S."/>
            <person name="Wu J."/>
            <person name="Yang Y."/>
            <person name="Kang H."/>
            <person name="Li M."/>
            <person name="Liang H."/>
            <person name="Ren X."/>
            <person name="Shi Z."/>
            <person name="Wen M."/>
            <person name="Jian M."/>
            <person name="Yang H."/>
            <person name="Zhang G."/>
            <person name="Yang Z."/>
            <person name="Chen R."/>
            <person name="Liu S."/>
            <person name="Li J."/>
            <person name="Ma L."/>
            <person name="Liu H."/>
            <person name="Zhou Y."/>
            <person name="Zhao J."/>
            <person name="Fang X."/>
            <person name="Li G."/>
            <person name="Fang L."/>
            <person name="Li Y."/>
            <person name="Liu D."/>
            <person name="Zheng H."/>
            <person name="Zhang Y."/>
            <person name="Qin N."/>
            <person name="Li Z."/>
            <person name="Yang G."/>
            <person name="Yang S."/>
            <person name="Bolund L."/>
            <person name="Kristiansen K."/>
            <person name="Zheng H."/>
            <person name="Li S."/>
            <person name="Zhang X."/>
            <person name="Yang H."/>
            <person name="Wang J."/>
            <person name="Sun R."/>
            <person name="Zhang B."/>
            <person name="Jiang S."/>
            <person name="Wang J."/>
            <person name="Du Y."/>
            <person name="Li S."/>
        </authorList>
    </citation>
    <scope>NUCLEOTIDE SEQUENCE [LARGE SCALE GENOMIC DNA]</scope>
    <source>
        <strain evidence="2">cv. 9930</strain>
    </source>
</reference>
<reference evidence="1 2" key="4">
    <citation type="journal article" date="2011" name="BMC Genomics">
        <title>RNA-Seq improves annotation of protein-coding genes in the cucumber genome.</title>
        <authorList>
            <person name="Li Z."/>
            <person name="Zhang Z."/>
            <person name="Yan P."/>
            <person name="Huang S."/>
            <person name="Fei Z."/>
            <person name="Lin K."/>
        </authorList>
    </citation>
    <scope>NUCLEOTIDE SEQUENCE [LARGE SCALE GENOMIC DNA]</scope>
    <source>
        <strain evidence="2">cv. 9930</strain>
    </source>
</reference>
<dbReference type="PANTHER" id="PTHR21530:SF0">
    <property type="entry name" value="TRAB FAMILY PROTEIN"/>
    <property type="match status" value="1"/>
</dbReference>